<protein>
    <submittedName>
        <fullName evidence="1">Uncharacterized protein</fullName>
    </submittedName>
</protein>
<name>A0A2A6D115_PRIPA</name>
<dbReference type="AlphaFoldDB" id="A0A2A6D115"/>
<evidence type="ECO:0000313" key="2">
    <source>
        <dbReference type="Proteomes" id="UP000005239"/>
    </source>
</evidence>
<dbReference type="Proteomes" id="UP000005239">
    <property type="component" value="Unassembled WGS sequence"/>
</dbReference>
<reference evidence="1" key="2">
    <citation type="submission" date="2022-06" db="UniProtKB">
        <authorList>
            <consortium name="EnsemblMetazoa"/>
        </authorList>
    </citation>
    <scope>IDENTIFICATION</scope>
    <source>
        <strain evidence="1">PS312</strain>
    </source>
</reference>
<sequence length="87" mass="9609">MKTSLIFSLALLAIGSANIKDMYDCRALEVTYPYTFGGHVIIKSDPPIMKCEYRCAADELVERPPWPAAQVSTLWKGPPGPLLKCPL</sequence>
<gene>
    <name evidence="1" type="primary">WBGene00098749</name>
</gene>
<reference evidence="2" key="1">
    <citation type="journal article" date="2008" name="Nat. Genet.">
        <title>The Pristionchus pacificus genome provides a unique perspective on nematode lifestyle and parasitism.</title>
        <authorList>
            <person name="Dieterich C."/>
            <person name="Clifton S.W."/>
            <person name="Schuster L.N."/>
            <person name="Chinwalla A."/>
            <person name="Delehaunty K."/>
            <person name="Dinkelacker I."/>
            <person name="Fulton L."/>
            <person name="Fulton R."/>
            <person name="Godfrey J."/>
            <person name="Minx P."/>
            <person name="Mitreva M."/>
            <person name="Roeseler W."/>
            <person name="Tian H."/>
            <person name="Witte H."/>
            <person name="Yang S.P."/>
            <person name="Wilson R.K."/>
            <person name="Sommer R.J."/>
        </authorList>
    </citation>
    <scope>NUCLEOTIDE SEQUENCE [LARGE SCALE GENOMIC DNA]</scope>
    <source>
        <strain evidence="2">PS312</strain>
    </source>
</reference>
<proteinExistence type="predicted"/>
<keyword evidence="2" id="KW-1185">Reference proteome</keyword>
<accession>A0A2A6D115</accession>
<organism evidence="1 2">
    <name type="scientific">Pristionchus pacificus</name>
    <name type="common">Parasitic nematode worm</name>
    <dbReference type="NCBI Taxonomy" id="54126"/>
    <lineage>
        <taxon>Eukaryota</taxon>
        <taxon>Metazoa</taxon>
        <taxon>Ecdysozoa</taxon>
        <taxon>Nematoda</taxon>
        <taxon>Chromadorea</taxon>
        <taxon>Rhabditida</taxon>
        <taxon>Rhabditina</taxon>
        <taxon>Diplogasteromorpha</taxon>
        <taxon>Diplogasteroidea</taxon>
        <taxon>Neodiplogasteridae</taxon>
        <taxon>Pristionchus</taxon>
    </lineage>
</organism>
<accession>A0A8R1UAG8</accession>
<evidence type="ECO:0000313" key="1">
    <source>
        <dbReference type="EnsemblMetazoa" id="PPA09195.1"/>
    </source>
</evidence>
<dbReference type="EnsemblMetazoa" id="PPA09195.1">
    <property type="protein sequence ID" value="PPA09195.1"/>
    <property type="gene ID" value="WBGene00098749"/>
</dbReference>